<dbReference type="OrthoDB" id="21270at2759"/>
<dbReference type="AlphaFoldDB" id="A0A8J2RFC3"/>
<feature type="region of interest" description="Disordered" evidence="2">
    <location>
        <begin position="1"/>
        <end position="107"/>
    </location>
</feature>
<comment type="caution">
    <text evidence="3">The sequence shown here is derived from an EMBL/GenBank/DDBJ whole genome shotgun (WGS) entry which is preliminary data.</text>
</comment>
<evidence type="ECO:0000256" key="1">
    <source>
        <dbReference type="SAM" id="Coils"/>
    </source>
</evidence>
<feature type="region of interest" description="Disordered" evidence="2">
    <location>
        <begin position="331"/>
        <end position="375"/>
    </location>
</feature>
<evidence type="ECO:0000313" key="4">
    <source>
        <dbReference type="Proteomes" id="UP000789390"/>
    </source>
</evidence>
<feature type="compositionally biased region" description="Polar residues" evidence="2">
    <location>
        <begin position="1"/>
        <end position="10"/>
    </location>
</feature>
<accession>A0A8J2RFC3</accession>
<proteinExistence type="predicted"/>
<evidence type="ECO:0000313" key="3">
    <source>
        <dbReference type="EMBL" id="CAH0099857.1"/>
    </source>
</evidence>
<name>A0A8J2RFC3_9CRUS</name>
<dbReference type="EMBL" id="CAKKLH010000025">
    <property type="protein sequence ID" value="CAH0099857.1"/>
    <property type="molecule type" value="Genomic_DNA"/>
</dbReference>
<feature type="region of interest" description="Disordered" evidence="2">
    <location>
        <begin position="210"/>
        <end position="231"/>
    </location>
</feature>
<feature type="compositionally biased region" description="Low complexity" evidence="2">
    <location>
        <begin position="20"/>
        <end position="33"/>
    </location>
</feature>
<protein>
    <submittedName>
        <fullName evidence="3">Uncharacterized protein</fullName>
    </submittedName>
</protein>
<gene>
    <name evidence="3" type="ORF">DGAL_LOCUS2015</name>
</gene>
<dbReference type="Proteomes" id="UP000789390">
    <property type="component" value="Unassembled WGS sequence"/>
</dbReference>
<sequence length="511" mass="56237">MSFNKKNSYSYHAGNRKTKTTLSKSGFTSSSSRSDTDEPVGSTKKNVVAISGCSSPPPQNKTPNKSGLTPVRPTKSPGKLKSGLTPVRSGVSQVTSKSPFSQRPKLKSGLLPIKPIQGGSQQGIELNCSISNAKRKSGLIPMKPVSKFTTPGLLPSCSIQDKTDVSVLEHTSFCFTASRGGMSQMSASHDTVKGRRKSGLLPIKHSLFGAVPPDRQPQWKPRPSMSNSGTRRLPQIRINQPVEATPSLNAITEDSESPYRSNVSGVTALDDSQDMSVVIRPKTGQKMSRIPLPRTTLDNAHFSSDSEITQSRIPKRVLFFPDEDEVRHYPNVLKDASSKANTKEGTSSLANSLQNSDILPAEDKPKPDPSTNKEKREILLQRKKEIQNTMQKMSSELKVIEEQLRTLGEKELLESTNECENLKEDIDESDSPFAQVGSPVFVVPLQHLTLAKSKQPDNMYNCFRESCSFLKTPQHSAFYKPRDSLRLAQQSEDSPNVSQRVQKQLADLFAE</sequence>
<organism evidence="3 4">
    <name type="scientific">Daphnia galeata</name>
    <dbReference type="NCBI Taxonomy" id="27404"/>
    <lineage>
        <taxon>Eukaryota</taxon>
        <taxon>Metazoa</taxon>
        <taxon>Ecdysozoa</taxon>
        <taxon>Arthropoda</taxon>
        <taxon>Crustacea</taxon>
        <taxon>Branchiopoda</taxon>
        <taxon>Diplostraca</taxon>
        <taxon>Cladocera</taxon>
        <taxon>Anomopoda</taxon>
        <taxon>Daphniidae</taxon>
        <taxon>Daphnia</taxon>
    </lineage>
</organism>
<reference evidence="3" key="1">
    <citation type="submission" date="2021-11" db="EMBL/GenBank/DDBJ databases">
        <authorList>
            <person name="Schell T."/>
        </authorList>
    </citation>
    <scope>NUCLEOTIDE SEQUENCE</scope>
    <source>
        <strain evidence="3">M5</strain>
    </source>
</reference>
<keyword evidence="4" id="KW-1185">Reference proteome</keyword>
<feature type="compositionally biased region" description="Polar residues" evidence="2">
    <location>
        <begin position="338"/>
        <end position="357"/>
    </location>
</feature>
<evidence type="ECO:0000256" key="2">
    <source>
        <dbReference type="SAM" id="MobiDB-lite"/>
    </source>
</evidence>
<feature type="compositionally biased region" description="Polar residues" evidence="2">
    <location>
        <begin position="90"/>
        <end position="101"/>
    </location>
</feature>
<feature type="compositionally biased region" description="Basic and acidic residues" evidence="2">
    <location>
        <begin position="361"/>
        <end position="375"/>
    </location>
</feature>
<keyword evidence="1" id="KW-0175">Coiled coil</keyword>
<feature type="coiled-coil region" evidence="1">
    <location>
        <begin position="376"/>
        <end position="410"/>
    </location>
</feature>